<organism evidence="2 3">
    <name type="scientific">Candidatus Defluviicoccus seviourii</name>
    <dbReference type="NCBI Taxonomy" id="2565273"/>
    <lineage>
        <taxon>Bacteria</taxon>
        <taxon>Pseudomonadati</taxon>
        <taxon>Pseudomonadota</taxon>
        <taxon>Alphaproteobacteria</taxon>
        <taxon>Rhodospirillales</taxon>
        <taxon>Rhodospirillaceae</taxon>
        <taxon>Defluviicoccus</taxon>
    </lineage>
</organism>
<dbReference type="Proteomes" id="UP000326641">
    <property type="component" value="Unassembled WGS sequence"/>
</dbReference>
<gene>
    <name evidence="2" type="ORF">DF3PA_70117</name>
</gene>
<name>A0A564WH69_9PROT</name>
<evidence type="ECO:0000256" key="1">
    <source>
        <dbReference type="SAM" id="MobiDB-lite"/>
    </source>
</evidence>
<protein>
    <submittedName>
        <fullName evidence="2">Uncharacterized protein</fullName>
    </submittedName>
</protein>
<feature type="region of interest" description="Disordered" evidence="1">
    <location>
        <begin position="1"/>
        <end position="21"/>
    </location>
</feature>
<evidence type="ECO:0000313" key="2">
    <source>
        <dbReference type="EMBL" id="VUX47796.1"/>
    </source>
</evidence>
<reference evidence="2" key="1">
    <citation type="submission" date="2018-11" db="EMBL/GenBank/DDBJ databases">
        <authorList>
            <person name="Onetto C."/>
        </authorList>
    </citation>
    <scope>NUCLEOTIDE SEQUENCE [LARGE SCALE GENOMIC DNA]</scope>
</reference>
<proteinExistence type="predicted"/>
<dbReference type="AlphaFoldDB" id="A0A564WH69"/>
<keyword evidence="3" id="KW-1185">Reference proteome</keyword>
<accession>A0A564WH69</accession>
<comment type="caution">
    <text evidence="2">The sequence shown here is derived from an EMBL/GenBank/DDBJ whole genome shotgun (WGS) entry which is preliminary data.</text>
</comment>
<dbReference type="EMBL" id="UXAT02000052">
    <property type="protein sequence ID" value="VUX47796.1"/>
    <property type="molecule type" value="Genomic_DNA"/>
</dbReference>
<sequence>MVITGDEVAKRPLRGRRSNPNLLNTNMKHKPTKHCVTCNTPLPPHHSKLCGNPECELAWHRHRYHTEPDRRAKQMARSRAWQQEHKEEVAIIVKRYYDKNRERYREYNRAKYHRNKDEGLDVGRERKKVLCEA</sequence>
<evidence type="ECO:0000313" key="3">
    <source>
        <dbReference type="Proteomes" id="UP000326641"/>
    </source>
</evidence>